<feature type="compositionally biased region" description="Gly residues" evidence="1">
    <location>
        <begin position="273"/>
        <end position="283"/>
    </location>
</feature>
<feature type="domain" description="Neuronal tyrosine-phosphorylated phosphoinositide-3-kinase adapter N-terminal" evidence="2">
    <location>
        <begin position="113"/>
        <end position="201"/>
    </location>
</feature>
<feature type="region of interest" description="Disordered" evidence="1">
    <location>
        <begin position="237"/>
        <end position="316"/>
    </location>
</feature>
<dbReference type="InterPro" id="IPR039482">
    <property type="entry name" value="NYAP_N"/>
</dbReference>
<dbReference type="GO" id="GO:0019903">
    <property type="term" value="F:protein phosphatase binding"/>
    <property type="evidence" value="ECO:0007669"/>
    <property type="project" value="TreeGrafter"/>
</dbReference>
<dbReference type="GO" id="GO:0051015">
    <property type="term" value="F:actin filament binding"/>
    <property type="evidence" value="ECO:0007669"/>
    <property type="project" value="TreeGrafter"/>
</dbReference>
<dbReference type="PANTHER" id="PTHR47335">
    <property type="entry name" value="UNCONVENTIONAL MYOSIN-XVI"/>
    <property type="match status" value="1"/>
</dbReference>
<dbReference type="GO" id="GO:0048812">
    <property type="term" value="P:neuron projection morphogenesis"/>
    <property type="evidence" value="ECO:0007669"/>
    <property type="project" value="TreeGrafter"/>
</dbReference>
<dbReference type="EMBL" id="JAGFMF010011662">
    <property type="protein sequence ID" value="KAG8517002.1"/>
    <property type="molecule type" value="Genomic_DNA"/>
</dbReference>
<dbReference type="GO" id="GO:0048471">
    <property type="term" value="C:perinuclear region of cytoplasm"/>
    <property type="evidence" value="ECO:0007669"/>
    <property type="project" value="TreeGrafter"/>
</dbReference>
<dbReference type="Pfam" id="PF15439">
    <property type="entry name" value="NYAP_N"/>
    <property type="match status" value="1"/>
</dbReference>
<evidence type="ECO:0000313" key="3">
    <source>
        <dbReference type="EMBL" id="KAG8517002.1"/>
    </source>
</evidence>
<gene>
    <name evidence="3" type="ORF">J0S82_015284</name>
</gene>
<feature type="region of interest" description="Disordered" evidence="1">
    <location>
        <begin position="146"/>
        <end position="176"/>
    </location>
</feature>
<sequence length="489" mass="51741">MPRPGLGSAVPAAPALTPAVFFPEVVRGFLARQHLLQKRRLGQQEAASVSSFLRAAEDLGLRTYDALVVQNAADITRESDRLRNEAGAGCPREKPEARAPPGQGAKRPEDKGGLRPFHASCAPAPLAVDSLVQGLAGPYGRSPSLHSVFSLDDSGGLPSPRKQPPPKPKRDPATRLSASYEAVSACLWAAVRDPAGEGLSRPPRRLSLRLSLWRRAGPGGSSGHEVREGLCRRLRWGHGAEAGSPPTRSQRAAALSAGPGAVLRQPRPRGGTASAGGALGGSGQAPPRLSRCPRPGAPTGPSPPRPALSTRSRRPPRTLGLNVVEWRHHVHPSGSVPSQRPPAAELPVGTPGSPTAGALSPDCHLGQLHGPPGRPQTTVRTQRALIALRNTPNQRVPHVRLLPHALVRQVAPSFHPGPREPPSLHRSQRERWLGVLAGERGTPKPAWASWALDAPPQGLHRCWKAGTAGMADAHLQTAKRSPRAGCSWF</sequence>
<organism evidence="3 4">
    <name type="scientific">Galemys pyrenaicus</name>
    <name type="common">Iberian desman</name>
    <name type="synonym">Pyrenean desman</name>
    <dbReference type="NCBI Taxonomy" id="202257"/>
    <lineage>
        <taxon>Eukaryota</taxon>
        <taxon>Metazoa</taxon>
        <taxon>Chordata</taxon>
        <taxon>Craniata</taxon>
        <taxon>Vertebrata</taxon>
        <taxon>Euteleostomi</taxon>
        <taxon>Mammalia</taxon>
        <taxon>Eutheria</taxon>
        <taxon>Laurasiatheria</taxon>
        <taxon>Eulipotyphla</taxon>
        <taxon>Talpidae</taxon>
        <taxon>Galemys</taxon>
    </lineage>
</organism>
<evidence type="ECO:0000256" key="1">
    <source>
        <dbReference type="SAM" id="MobiDB-lite"/>
    </source>
</evidence>
<dbReference type="Proteomes" id="UP000700334">
    <property type="component" value="Unassembled WGS sequence"/>
</dbReference>
<proteinExistence type="predicted"/>
<feature type="region of interest" description="Disordered" evidence="1">
    <location>
        <begin position="79"/>
        <end position="118"/>
    </location>
</feature>
<feature type="region of interest" description="Disordered" evidence="1">
    <location>
        <begin position="331"/>
        <end position="377"/>
    </location>
</feature>
<dbReference type="GO" id="GO:0016459">
    <property type="term" value="C:myosin complex"/>
    <property type="evidence" value="ECO:0007669"/>
    <property type="project" value="TreeGrafter"/>
</dbReference>
<reference evidence="3" key="1">
    <citation type="journal article" date="2021" name="Evol. Appl.">
        <title>The genome of the Pyrenean desman and the effects of bottlenecks and inbreeding on the genomic landscape of an endangered species.</title>
        <authorList>
            <person name="Escoda L."/>
            <person name="Castresana J."/>
        </authorList>
    </citation>
    <scope>NUCLEOTIDE SEQUENCE</scope>
    <source>
        <strain evidence="3">IBE-C5619</strain>
    </source>
</reference>
<protein>
    <submittedName>
        <fullName evidence="3">Unconventional myosin-XVI</fullName>
    </submittedName>
</protein>
<name>A0A8J6ADR8_GALPY</name>
<accession>A0A8J6ADR8</accession>
<dbReference type="GO" id="GO:0005654">
    <property type="term" value="C:nucleoplasm"/>
    <property type="evidence" value="ECO:0007669"/>
    <property type="project" value="TreeGrafter"/>
</dbReference>
<dbReference type="OrthoDB" id="9665453at2759"/>
<comment type="caution">
    <text evidence="3">The sequence shown here is derived from an EMBL/GenBank/DDBJ whole genome shotgun (WGS) entry which is preliminary data.</text>
</comment>
<dbReference type="InterPro" id="IPR052838">
    <property type="entry name" value="Myosin-XVI"/>
</dbReference>
<evidence type="ECO:0000313" key="4">
    <source>
        <dbReference type="Proteomes" id="UP000700334"/>
    </source>
</evidence>
<feature type="compositionally biased region" description="Pro residues" evidence="1">
    <location>
        <begin position="295"/>
        <end position="306"/>
    </location>
</feature>
<keyword evidence="4" id="KW-1185">Reference proteome</keyword>
<dbReference type="PANTHER" id="PTHR47335:SF1">
    <property type="entry name" value="UNCONVENTIONAL MYOSIN-XVI"/>
    <property type="match status" value="1"/>
</dbReference>
<dbReference type="GO" id="GO:2000134">
    <property type="term" value="P:negative regulation of G1/S transition of mitotic cell cycle"/>
    <property type="evidence" value="ECO:0007669"/>
    <property type="project" value="TreeGrafter"/>
</dbReference>
<evidence type="ECO:0000259" key="2">
    <source>
        <dbReference type="Pfam" id="PF15439"/>
    </source>
</evidence>
<dbReference type="GO" id="GO:0043491">
    <property type="term" value="P:phosphatidylinositol 3-kinase/protein kinase B signal transduction"/>
    <property type="evidence" value="ECO:0007669"/>
    <property type="project" value="TreeGrafter"/>
</dbReference>
<dbReference type="AlphaFoldDB" id="A0A8J6ADR8"/>